<name>A0ABU1JIN2_9PROT</name>
<dbReference type="Pfam" id="PF02353">
    <property type="entry name" value="CMAS"/>
    <property type="match status" value="1"/>
</dbReference>
<evidence type="ECO:0000256" key="3">
    <source>
        <dbReference type="ARBA" id="ARBA00022679"/>
    </source>
</evidence>
<evidence type="ECO:0000256" key="1">
    <source>
        <dbReference type="ARBA" id="ARBA00010815"/>
    </source>
</evidence>
<dbReference type="EC" id="2.1.1.79" evidence="6"/>
<dbReference type="Proteomes" id="UP001262410">
    <property type="component" value="Unassembled WGS sequence"/>
</dbReference>
<keyword evidence="4" id="KW-0949">S-adenosyl-L-methionine</keyword>
<comment type="similarity">
    <text evidence="1">Belongs to the CFA/CMAS family.</text>
</comment>
<dbReference type="EMBL" id="JAVDPW010000002">
    <property type="protein sequence ID" value="MDR6288470.1"/>
    <property type="molecule type" value="Genomic_DNA"/>
</dbReference>
<dbReference type="PIRSF" id="PIRSF003085">
    <property type="entry name" value="CMAS"/>
    <property type="match status" value="1"/>
</dbReference>
<reference evidence="6 7" key="1">
    <citation type="submission" date="2023-07" db="EMBL/GenBank/DDBJ databases">
        <title>Sorghum-associated microbial communities from plants grown in Nebraska, USA.</title>
        <authorList>
            <person name="Schachtman D."/>
        </authorList>
    </citation>
    <scope>NUCLEOTIDE SEQUENCE [LARGE SCALE GENOMIC DNA]</scope>
    <source>
        <strain evidence="6 7">584</strain>
    </source>
</reference>
<dbReference type="Gene3D" id="3.40.50.150">
    <property type="entry name" value="Vaccinia Virus protein VP39"/>
    <property type="match status" value="1"/>
</dbReference>
<dbReference type="SUPFAM" id="SSF53335">
    <property type="entry name" value="S-adenosyl-L-methionine-dependent methyltransferases"/>
    <property type="match status" value="1"/>
</dbReference>
<dbReference type="PANTHER" id="PTHR43667">
    <property type="entry name" value="CYCLOPROPANE-FATTY-ACYL-PHOSPHOLIPID SYNTHASE"/>
    <property type="match status" value="1"/>
</dbReference>
<gene>
    <name evidence="6" type="ORF">E9232_000977</name>
</gene>
<comment type="caution">
    <text evidence="6">The sequence shown here is derived from an EMBL/GenBank/DDBJ whole genome shotgun (WGS) entry which is preliminary data.</text>
</comment>
<dbReference type="GO" id="GO:0032259">
    <property type="term" value="P:methylation"/>
    <property type="evidence" value="ECO:0007669"/>
    <property type="project" value="UniProtKB-KW"/>
</dbReference>
<keyword evidence="3 6" id="KW-0808">Transferase</keyword>
<evidence type="ECO:0000256" key="5">
    <source>
        <dbReference type="ARBA" id="ARBA00023098"/>
    </source>
</evidence>
<keyword evidence="5" id="KW-0443">Lipid metabolism</keyword>
<protein>
    <submittedName>
        <fullName evidence="6">Cyclopropane-fatty-acyl-phospholipid synthase</fullName>
        <ecNumber evidence="6">2.1.1.79</ecNumber>
    </submittedName>
</protein>
<accession>A0ABU1JIN2</accession>
<proteinExistence type="inferred from homology"/>
<evidence type="ECO:0000256" key="2">
    <source>
        <dbReference type="ARBA" id="ARBA00022603"/>
    </source>
</evidence>
<dbReference type="InterPro" id="IPR029063">
    <property type="entry name" value="SAM-dependent_MTases_sf"/>
</dbReference>
<dbReference type="GO" id="GO:0008825">
    <property type="term" value="F:cyclopropane-fatty-acyl-phospholipid synthase activity"/>
    <property type="evidence" value="ECO:0007669"/>
    <property type="project" value="UniProtKB-EC"/>
</dbReference>
<sequence>MTNDTSSSIATLGQRSGITYRPSPLMRVMLSLSGRLRVGRLTIRFPDGSGRVIPGSEPGPEAVLEIRRNRLARRFLFGGNLGFCEAYLDGDWASPDVEALFTYFLLNEDGIERAMNGPSWSRGLQRLLRGLHPNNRRGARRNIARHYDLGNDFYAAWLDPSLTYSAAIFAAADEDLPSAQRRKYALMAQRLDLRPGHRLLEIGCGWGGFARFAATEIGATVTAVTISREQYEFIKKSIYESALSDRINVILQDYRDVGGSFDRIASIEMFEAVGEAYWPAFFATLRRRLVPGGRAAMQVITIADRYFDTYRAGADYIQKYIFPGGMLPSPSALAGQVAAAGLRLDEMAGYGPDYARTLRLWNGRFQSAWPAIEPMGFDLRFKRMWEQYLAYCAAGFAAGTIDLQQLSLTRD</sequence>
<dbReference type="RefSeq" id="WP_309792470.1">
    <property type="nucleotide sequence ID" value="NZ_JAVDPW010000002.1"/>
</dbReference>
<evidence type="ECO:0000256" key="4">
    <source>
        <dbReference type="ARBA" id="ARBA00022691"/>
    </source>
</evidence>
<evidence type="ECO:0000313" key="6">
    <source>
        <dbReference type="EMBL" id="MDR6288470.1"/>
    </source>
</evidence>
<dbReference type="CDD" id="cd02440">
    <property type="entry name" value="AdoMet_MTases"/>
    <property type="match status" value="1"/>
</dbReference>
<dbReference type="InterPro" id="IPR050723">
    <property type="entry name" value="CFA/CMAS"/>
</dbReference>
<dbReference type="PANTHER" id="PTHR43667:SF2">
    <property type="entry name" value="FATTY ACID C-METHYL TRANSFERASE"/>
    <property type="match status" value="1"/>
</dbReference>
<dbReference type="InterPro" id="IPR003333">
    <property type="entry name" value="CMAS"/>
</dbReference>
<keyword evidence="2 6" id="KW-0489">Methyltransferase</keyword>
<keyword evidence="7" id="KW-1185">Reference proteome</keyword>
<evidence type="ECO:0000313" key="7">
    <source>
        <dbReference type="Proteomes" id="UP001262410"/>
    </source>
</evidence>
<organism evidence="6 7">
    <name type="scientific">Inquilinus ginsengisoli</name>
    <dbReference type="NCBI Taxonomy" id="363840"/>
    <lineage>
        <taxon>Bacteria</taxon>
        <taxon>Pseudomonadati</taxon>
        <taxon>Pseudomonadota</taxon>
        <taxon>Alphaproteobacteria</taxon>
        <taxon>Rhodospirillales</taxon>
        <taxon>Rhodospirillaceae</taxon>
        <taxon>Inquilinus</taxon>
    </lineage>
</organism>